<dbReference type="InterPro" id="IPR050523">
    <property type="entry name" value="AKR_Detox_Biosynth"/>
</dbReference>
<keyword evidence="1" id="KW-0560">Oxidoreductase</keyword>
<dbReference type="SUPFAM" id="SSF51430">
    <property type="entry name" value="NAD(P)-linked oxidoreductase"/>
    <property type="match status" value="1"/>
</dbReference>
<dbReference type="PANTHER" id="PTHR43364:SF4">
    <property type="entry name" value="NAD(P)-LINKED OXIDOREDUCTASE SUPERFAMILY PROTEIN"/>
    <property type="match status" value="1"/>
</dbReference>
<dbReference type="CDD" id="cd19097">
    <property type="entry name" value="AKR_unchar"/>
    <property type="match status" value="1"/>
</dbReference>
<reference evidence="3 4" key="1">
    <citation type="journal article" date="2022" name="Int. J. Syst. Evol. Microbiol.">
        <title>Flavobacterium ammonificans sp. nov. and Flavobacterium ammoniigenes sp. nov., ammonifying bacteria isolated from surface river water.</title>
        <authorList>
            <person name="Watanabe K."/>
            <person name="Kitamura T."/>
            <person name="Ogata Y."/>
            <person name="Shindo C."/>
            <person name="Suda W."/>
        </authorList>
    </citation>
    <scope>NUCLEOTIDE SEQUENCE [LARGE SCALE GENOMIC DNA]</scope>
    <source>
        <strain evidence="3 4">GENT5</strain>
    </source>
</reference>
<dbReference type="Pfam" id="PF00248">
    <property type="entry name" value="Aldo_ket_red"/>
    <property type="match status" value="1"/>
</dbReference>
<evidence type="ECO:0000256" key="1">
    <source>
        <dbReference type="ARBA" id="ARBA00023002"/>
    </source>
</evidence>
<name>A0ABM7V5S2_9FLAO</name>
<reference evidence="3 4" key="2">
    <citation type="journal article" date="2022" name="Microorganisms">
        <title>Complete Genome Sequences of Two Flavobacterium ammonificans Strains and a Flavobacterium ammoniigenes Strain of Ammonifying Bacterioplankton Isolated from Surface River Water.</title>
        <authorList>
            <person name="Suda W."/>
            <person name="Ogata Y."/>
            <person name="Shindo C."/>
            <person name="Watanabe K."/>
        </authorList>
    </citation>
    <scope>NUCLEOTIDE SEQUENCE [LARGE SCALE GENOMIC DNA]</scope>
    <source>
        <strain evidence="3 4">GENT5</strain>
    </source>
</reference>
<accession>A0ABM7V5S2</accession>
<gene>
    <name evidence="3" type="ORF">GENT5_10140</name>
</gene>
<feature type="domain" description="NADP-dependent oxidoreductase" evidence="2">
    <location>
        <begin position="3"/>
        <end position="274"/>
    </location>
</feature>
<sequence>MKKIILGTVQMGLDYGINNKLGKISLEESHQILLRAHVYGITTLDTAEIYGNAHQVIGDFHRLNPKVKFKVITKIPDNTVFDEVEKKIKKYCEELHVDNLEVLMFHSFDTYKNCNQDLDVLELLKREGVIKHIGVSTYTNEQIEELLLDDRITVVQLPFNLLDNESIRGDLLKKLKIKGKIVHTRSAFLQGLFFAESSKNKLIYHELSDEIEVLKKIAASENTTIINLAQSYCVNQKNIDNVLIGVDSVKQLVDNLEALDYVISTESKSKINAIKVKNIDLLNPSLWKRLK</sequence>
<proteinExistence type="predicted"/>
<dbReference type="InterPro" id="IPR036812">
    <property type="entry name" value="NAD(P)_OxRdtase_dom_sf"/>
</dbReference>
<dbReference type="Proteomes" id="UP001319867">
    <property type="component" value="Chromosome"/>
</dbReference>
<dbReference type="PANTHER" id="PTHR43364">
    <property type="entry name" value="NADH-SPECIFIC METHYLGLYOXAL REDUCTASE-RELATED"/>
    <property type="match status" value="1"/>
</dbReference>
<evidence type="ECO:0000313" key="4">
    <source>
        <dbReference type="Proteomes" id="UP001319867"/>
    </source>
</evidence>
<dbReference type="Gene3D" id="3.20.20.100">
    <property type="entry name" value="NADP-dependent oxidoreductase domain"/>
    <property type="match status" value="1"/>
</dbReference>
<dbReference type="InterPro" id="IPR023210">
    <property type="entry name" value="NADP_OxRdtase_dom"/>
</dbReference>
<dbReference type="EMBL" id="AP025184">
    <property type="protein sequence ID" value="BDB54709.1"/>
    <property type="molecule type" value="Genomic_DNA"/>
</dbReference>
<protein>
    <submittedName>
        <fullName evidence="3">Oxidoreductase</fullName>
    </submittedName>
</protein>
<dbReference type="RefSeq" id="WP_229316114.1">
    <property type="nucleotide sequence ID" value="NZ_AP025184.1"/>
</dbReference>
<evidence type="ECO:0000259" key="2">
    <source>
        <dbReference type="Pfam" id="PF00248"/>
    </source>
</evidence>
<evidence type="ECO:0000313" key="3">
    <source>
        <dbReference type="EMBL" id="BDB54709.1"/>
    </source>
</evidence>
<keyword evidence="4" id="KW-1185">Reference proteome</keyword>
<organism evidence="3 4">
    <name type="scientific">Flavobacterium ammoniigenes</name>
    <dbReference type="NCBI Taxonomy" id="1751095"/>
    <lineage>
        <taxon>Bacteria</taxon>
        <taxon>Pseudomonadati</taxon>
        <taxon>Bacteroidota</taxon>
        <taxon>Flavobacteriia</taxon>
        <taxon>Flavobacteriales</taxon>
        <taxon>Flavobacteriaceae</taxon>
        <taxon>Flavobacterium</taxon>
    </lineage>
</organism>